<protein>
    <submittedName>
        <fullName evidence="1">Uncharacterized protein</fullName>
    </submittedName>
</protein>
<proteinExistence type="predicted"/>
<evidence type="ECO:0000313" key="1">
    <source>
        <dbReference type="EMBL" id="KKL62000.1"/>
    </source>
</evidence>
<feature type="non-terminal residue" evidence="1">
    <location>
        <position position="86"/>
    </location>
</feature>
<sequence length="86" mass="8740">MATYTGLDGLTGNAFEIVAGGFTVTAGDLTFTGGEIITQTVLTPDANRTDRAISVGTRAAEKDATIGAGADQNLDPIQVNLNIIGV</sequence>
<dbReference type="EMBL" id="LAZR01028632">
    <property type="protein sequence ID" value="KKL62000.1"/>
    <property type="molecule type" value="Genomic_DNA"/>
</dbReference>
<organism evidence="1">
    <name type="scientific">marine sediment metagenome</name>
    <dbReference type="NCBI Taxonomy" id="412755"/>
    <lineage>
        <taxon>unclassified sequences</taxon>
        <taxon>metagenomes</taxon>
        <taxon>ecological metagenomes</taxon>
    </lineage>
</organism>
<gene>
    <name evidence="1" type="ORF">LCGC14_2189650</name>
</gene>
<dbReference type="AlphaFoldDB" id="A0A0F9FXA7"/>
<accession>A0A0F9FXA7</accession>
<reference evidence="1" key="1">
    <citation type="journal article" date="2015" name="Nature">
        <title>Complex archaea that bridge the gap between prokaryotes and eukaryotes.</title>
        <authorList>
            <person name="Spang A."/>
            <person name="Saw J.H."/>
            <person name="Jorgensen S.L."/>
            <person name="Zaremba-Niedzwiedzka K."/>
            <person name="Martijn J."/>
            <person name="Lind A.E."/>
            <person name="van Eijk R."/>
            <person name="Schleper C."/>
            <person name="Guy L."/>
            <person name="Ettema T.J."/>
        </authorList>
    </citation>
    <scope>NUCLEOTIDE SEQUENCE</scope>
</reference>
<comment type="caution">
    <text evidence="1">The sequence shown here is derived from an EMBL/GenBank/DDBJ whole genome shotgun (WGS) entry which is preliminary data.</text>
</comment>
<name>A0A0F9FXA7_9ZZZZ</name>